<evidence type="ECO:0000313" key="1">
    <source>
        <dbReference type="EMBL" id="KAF2188354.1"/>
    </source>
</evidence>
<sequence>RTISLEPDSTDAFDIYMHWIHRRSVSIAACDTSSNKWEVLLDAYLLGHKLEDADFRDAVTDALFDKFVASDNDKKYEIGAYIERVFKHT</sequence>
<accession>A0A6A6E964</accession>
<protein>
    <recommendedName>
        <fullName evidence="3">BTB domain-containing protein</fullName>
    </recommendedName>
</protein>
<keyword evidence="2" id="KW-1185">Reference proteome</keyword>
<dbReference type="OrthoDB" id="3794732at2759"/>
<dbReference type="EMBL" id="ML994624">
    <property type="protein sequence ID" value="KAF2188354.1"/>
    <property type="molecule type" value="Genomic_DNA"/>
</dbReference>
<proteinExistence type="predicted"/>
<gene>
    <name evidence="1" type="ORF">K469DRAFT_566602</name>
</gene>
<name>A0A6A6E964_9PEZI</name>
<evidence type="ECO:0008006" key="3">
    <source>
        <dbReference type="Google" id="ProtNLM"/>
    </source>
</evidence>
<organism evidence="1 2">
    <name type="scientific">Zopfia rhizophila CBS 207.26</name>
    <dbReference type="NCBI Taxonomy" id="1314779"/>
    <lineage>
        <taxon>Eukaryota</taxon>
        <taxon>Fungi</taxon>
        <taxon>Dikarya</taxon>
        <taxon>Ascomycota</taxon>
        <taxon>Pezizomycotina</taxon>
        <taxon>Dothideomycetes</taxon>
        <taxon>Dothideomycetes incertae sedis</taxon>
        <taxon>Zopfiaceae</taxon>
        <taxon>Zopfia</taxon>
    </lineage>
</organism>
<feature type="non-terminal residue" evidence="1">
    <location>
        <position position="1"/>
    </location>
</feature>
<dbReference type="AlphaFoldDB" id="A0A6A6E964"/>
<evidence type="ECO:0000313" key="2">
    <source>
        <dbReference type="Proteomes" id="UP000800200"/>
    </source>
</evidence>
<reference evidence="1" key="1">
    <citation type="journal article" date="2020" name="Stud. Mycol.">
        <title>101 Dothideomycetes genomes: a test case for predicting lifestyles and emergence of pathogens.</title>
        <authorList>
            <person name="Haridas S."/>
            <person name="Albert R."/>
            <person name="Binder M."/>
            <person name="Bloem J."/>
            <person name="Labutti K."/>
            <person name="Salamov A."/>
            <person name="Andreopoulos B."/>
            <person name="Baker S."/>
            <person name="Barry K."/>
            <person name="Bills G."/>
            <person name="Bluhm B."/>
            <person name="Cannon C."/>
            <person name="Castanera R."/>
            <person name="Culley D."/>
            <person name="Daum C."/>
            <person name="Ezra D."/>
            <person name="Gonzalez J."/>
            <person name="Henrissat B."/>
            <person name="Kuo A."/>
            <person name="Liang C."/>
            <person name="Lipzen A."/>
            <person name="Lutzoni F."/>
            <person name="Magnuson J."/>
            <person name="Mondo S."/>
            <person name="Nolan M."/>
            <person name="Ohm R."/>
            <person name="Pangilinan J."/>
            <person name="Park H.-J."/>
            <person name="Ramirez L."/>
            <person name="Alfaro M."/>
            <person name="Sun H."/>
            <person name="Tritt A."/>
            <person name="Yoshinaga Y."/>
            <person name="Zwiers L.-H."/>
            <person name="Turgeon B."/>
            <person name="Goodwin S."/>
            <person name="Spatafora J."/>
            <person name="Crous P."/>
            <person name="Grigoriev I."/>
        </authorList>
    </citation>
    <scope>NUCLEOTIDE SEQUENCE</scope>
    <source>
        <strain evidence="1">CBS 207.26</strain>
    </source>
</reference>
<dbReference type="Proteomes" id="UP000800200">
    <property type="component" value="Unassembled WGS sequence"/>
</dbReference>